<organism evidence="1 2">
    <name type="scientific">Sporothrix curviconia</name>
    <dbReference type="NCBI Taxonomy" id="1260050"/>
    <lineage>
        <taxon>Eukaryota</taxon>
        <taxon>Fungi</taxon>
        <taxon>Dikarya</taxon>
        <taxon>Ascomycota</taxon>
        <taxon>Pezizomycotina</taxon>
        <taxon>Sordariomycetes</taxon>
        <taxon>Sordariomycetidae</taxon>
        <taxon>Ophiostomatales</taxon>
        <taxon>Ophiostomataceae</taxon>
        <taxon>Sporothrix</taxon>
    </lineage>
</organism>
<accession>A0ABP0CTI7</accession>
<comment type="caution">
    <text evidence="1">The sequence shown here is derived from an EMBL/GenBank/DDBJ whole genome shotgun (WGS) entry which is preliminary data.</text>
</comment>
<proteinExistence type="predicted"/>
<protein>
    <submittedName>
        <fullName evidence="1">Uncharacterized protein</fullName>
    </submittedName>
</protein>
<evidence type="ECO:0000313" key="1">
    <source>
        <dbReference type="EMBL" id="CAK7234902.1"/>
    </source>
</evidence>
<sequence>YNDTKFAFTLAHAGPVVLVLSQLDERYFRGLEGQYSFDLSFRLHRIGIDDGEGNNHDDDALDYVVRSRASYRMSRSVSVELELDAGRCLVLVKIDAQRDDNLLPAEDVIRDNVRFRREKLIRVGLAYDLAHSNGRIVETQAEKRGQRALG</sequence>
<dbReference type="Proteomes" id="UP001642405">
    <property type="component" value="Unassembled WGS sequence"/>
</dbReference>
<keyword evidence="2" id="KW-1185">Reference proteome</keyword>
<evidence type="ECO:0000313" key="2">
    <source>
        <dbReference type="Proteomes" id="UP001642405"/>
    </source>
</evidence>
<reference evidence="1 2" key="1">
    <citation type="submission" date="2024-01" db="EMBL/GenBank/DDBJ databases">
        <authorList>
            <person name="Allen C."/>
            <person name="Tagirdzhanova G."/>
        </authorList>
    </citation>
    <scope>NUCLEOTIDE SEQUENCE [LARGE SCALE GENOMIC DNA]</scope>
</reference>
<name>A0ABP0CTI7_9PEZI</name>
<feature type="non-terminal residue" evidence="1">
    <location>
        <position position="1"/>
    </location>
</feature>
<dbReference type="EMBL" id="CAWUHB010000090">
    <property type="protein sequence ID" value="CAK7234902.1"/>
    <property type="molecule type" value="Genomic_DNA"/>
</dbReference>
<gene>
    <name evidence="1" type="ORF">SCUCBS95973_009090</name>
</gene>